<dbReference type="InterPro" id="IPR001031">
    <property type="entry name" value="Thioesterase"/>
</dbReference>
<sequence length="867" mass="93049">MNDIAIIGMAARLPGASTLSELWELIVSGKTTLEPVPREDSTGSGFVDAVIDSPAFVPIRSALDDPAAFDHTYFGLSEREATILDPQQRIFVETVWSALEDSAHASTDPKVRVGVFGSCGPSTYLMGPLAQADEWAGVDVQVDLLLTNAVDYVCNRTAYLLGFTGPSVMVRAADASSLLAVHLAAASLNRGECDIAVVAGASIFIPMLGGYIYYGDTTISPTATVTPFDAKMDGTAPGSGAAAVVLRRAEDSRADRDHVYAYIAGTATNSDGNDRVSFTAPHPLRRAEAISEALSQAGVSPAEVGYVETTGVATALGDRAEIHALRIALERSPNDPPLPIGSIRATMGNLDTAAGVAALVKSALVLHHQVVPPLAGLTQPHPLLGLTEAALRLPTHAEPATEELAAVGVNAFGTGGTNVHLVLRRARPEPTWLPASSTTLLPHRVIVSSATAESTQKTAMAIADALDADPSLRLADVAFTLSHGRARLAFGIVVSATTTAQLATRLREAEVLRMAEWEAYTADEDANGRPRYAETQHHDRRVSLPPTVLKRTRHWIQPTPLPAPIPLRPVPQQVRLGPSPRSTFPRRETSGTNSRDLIRFTGESGPTLFLVHPAGGTTTSYGDLAQHLDGTFALVGLSFPDRFTGLNLTVHELATEYVAAIRSHQPEGPYLLGGYDFGGNLATEIALQLEAVGEEVSALLLLSAQPPHVYTANTCEQSAYLGAFRQMLRSLVPSLQFDEDVDAYPIGVNTPERMLERVVSPQLSDEVRTELCNFFYVWRENYASLRWWIPTRPLDCPILVFEPEAPESPAVLGRLHITPAPLSEWARYTHSGMRLVRIPGEHQSLFRSAASLRAIAKSLTVELNRLG</sequence>
<dbReference type="GO" id="GO:0004312">
    <property type="term" value="F:fatty acid synthase activity"/>
    <property type="evidence" value="ECO:0007669"/>
    <property type="project" value="TreeGrafter"/>
</dbReference>
<reference evidence="5 6" key="1">
    <citation type="submission" date="2019-06" db="EMBL/GenBank/DDBJ databases">
        <title>Sequencing the genomes of 1000 actinobacteria strains.</title>
        <authorList>
            <person name="Klenk H.-P."/>
        </authorList>
    </citation>
    <scope>NUCLEOTIDE SEQUENCE [LARGE SCALE GENOMIC DNA]</scope>
    <source>
        <strain evidence="5 6">DSM 18031</strain>
    </source>
</reference>
<protein>
    <submittedName>
        <fullName evidence="5">Ketoacyl-synthetase-like protein</fullName>
    </submittedName>
</protein>
<dbReference type="RefSeq" id="WP_141916094.1">
    <property type="nucleotide sequence ID" value="NZ_BAAAYS010000009.1"/>
</dbReference>
<dbReference type="Gene3D" id="3.30.70.3290">
    <property type="match status" value="1"/>
</dbReference>
<dbReference type="InterPro" id="IPR050091">
    <property type="entry name" value="PKS_NRPS_Biosynth_Enz"/>
</dbReference>
<dbReference type="InterPro" id="IPR032821">
    <property type="entry name" value="PKS_assoc"/>
</dbReference>
<dbReference type="Proteomes" id="UP000318331">
    <property type="component" value="Unassembled WGS sequence"/>
</dbReference>
<dbReference type="Pfam" id="PF16197">
    <property type="entry name" value="KAsynt_C_assoc"/>
    <property type="match status" value="1"/>
</dbReference>
<dbReference type="PANTHER" id="PTHR43775">
    <property type="entry name" value="FATTY ACID SYNTHASE"/>
    <property type="match status" value="1"/>
</dbReference>
<dbReference type="PROSITE" id="PS52004">
    <property type="entry name" value="KS3_2"/>
    <property type="match status" value="1"/>
</dbReference>
<evidence type="ECO:0000313" key="6">
    <source>
        <dbReference type="Proteomes" id="UP000318331"/>
    </source>
</evidence>
<comment type="similarity">
    <text evidence="3">Belongs to the thiolase-like superfamily. Beta-ketoacyl-ACP synthases family.</text>
</comment>
<dbReference type="SMART" id="SM00825">
    <property type="entry name" value="PKS_KS"/>
    <property type="match status" value="1"/>
</dbReference>
<gene>
    <name evidence="5" type="ORF">FB466_0865</name>
</gene>
<keyword evidence="2" id="KW-0597">Phosphoprotein</keyword>
<evidence type="ECO:0000256" key="3">
    <source>
        <dbReference type="RuleBase" id="RU003694"/>
    </source>
</evidence>
<dbReference type="InterPro" id="IPR020841">
    <property type="entry name" value="PKS_Beta-ketoAc_synthase_dom"/>
</dbReference>
<dbReference type="GO" id="GO:0006633">
    <property type="term" value="P:fatty acid biosynthetic process"/>
    <property type="evidence" value="ECO:0007669"/>
    <property type="project" value="TreeGrafter"/>
</dbReference>
<accession>A0A543I649</accession>
<name>A0A543I649_9MICO</name>
<evidence type="ECO:0000256" key="2">
    <source>
        <dbReference type="ARBA" id="ARBA00022553"/>
    </source>
</evidence>
<dbReference type="SUPFAM" id="SSF53474">
    <property type="entry name" value="alpha/beta-Hydrolases"/>
    <property type="match status" value="1"/>
</dbReference>
<dbReference type="Pfam" id="PF00109">
    <property type="entry name" value="ketoacyl-synt"/>
    <property type="match status" value="1"/>
</dbReference>
<dbReference type="Pfam" id="PF02801">
    <property type="entry name" value="Ketoacyl-synt_C"/>
    <property type="match status" value="1"/>
</dbReference>
<evidence type="ECO:0000259" key="4">
    <source>
        <dbReference type="PROSITE" id="PS52004"/>
    </source>
</evidence>
<feature type="domain" description="Ketosynthase family 3 (KS3)" evidence="4">
    <location>
        <begin position="1"/>
        <end position="425"/>
    </location>
</feature>
<dbReference type="InterPro" id="IPR014030">
    <property type="entry name" value="Ketoacyl_synth_N"/>
</dbReference>
<dbReference type="EMBL" id="VFPN01000001">
    <property type="protein sequence ID" value="TQM66044.1"/>
    <property type="molecule type" value="Genomic_DNA"/>
</dbReference>
<comment type="caution">
    <text evidence="5">The sequence shown here is derived from an EMBL/GenBank/DDBJ whole genome shotgun (WGS) entry which is preliminary data.</text>
</comment>
<dbReference type="GO" id="GO:0071770">
    <property type="term" value="P:DIM/DIP cell wall layer assembly"/>
    <property type="evidence" value="ECO:0007669"/>
    <property type="project" value="TreeGrafter"/>
</dbReference>
<dbReference type="InterPro" id="IPR014031">
    <property type="entry name" value="Ketoacyl_synth_C"/>
</dbReference>
<keyword evidence="1" id="KW-0596">Phosphopantetheine</keyword>
<dbReference type="InterPro" id="IPR029058">
    <property type="entry name" value="AB_hydrolase_fold"/>
</dbReference>
<dbReference type="InterPro" id="IPR016039">
    <property type="entry name" value="Thiolase-like"/>
</dbReference>
<keyword evidence="3" id="KW-0808">Transferase</keyword>
<dbReference type="OrthoDB" id="9778690at2"/>
<dbReference type="PANTHER" id="PTHR43775:SF37">
    <property type="entry name" value="SI:DKEY-61P9.11"/>
    <property type="match status" value="1"/>
</dbReference>
<proteinExistence type="inferred from homology"/>
<dbReference type="CDD" id="cd00833">
    <property type="entry name" value="PKS"/>
    <property type="match status" value="1"/>
</dbReference>
<keyword evidence="6" id="KW-1185">Reference proteome</keyword>
<evidence type="ECO:0000256" key="1">
    <source>
        <dbReference type="ARBA" id="ARBA00022450"/>
    </source>
</evidence>
<dbReference type="SUPFAM" id="SSF53901">
    <property type="entry name" value="Thiolase-like"/>
    <property type="match status" value="1"/>
</dbReference>
<dbReference type="GO" id="GO:0005886">
    <property type="term" value="C:plasma membrane"/>
    <property type="evidence" value="ECO:0007669"/>
    <property type="project" value="TreeGrafter"/>
</dbReference>
<organism evidence="5 6">
    <name type="scientific">Klugiella xanthotipulae</name>
    <dbReference type="NCBI Taxonomy" id="244735"/>
    <lineage>
        <taxon>Bacteria</taxon>
        <taxon>Bacillati</taxon>
        <taxon>Actinomycetota</taxon>
        <taxon>Actinomycetes</taxon>
        <taxon>Micrococcales</taxon>
        <taxon>Microbacteriaceae</taxon>
        <taxon>Klugiella</taxon>
    </lineage>
</organism>
<evidence type="ECO:0000313" key="5">
    <source>
        <dbReference type="EMBL" id="TQM66044.1"/>
    </source>
</evidence>
<dbReference type="Pfam" id="PF00975">
    <property type="entry name" value="Thioesterase"/>
    <property type="match status" value="1"/>
</dbReference>
<dbReference type="AlphaFoldDB" id="A0A543I649"/>
<dbReference type="Gene3D" id="3.40.47.10">
    <property type="match status" value="1"/>
</dbReference>
<dbReference type="Gene3D" id="3.40.50.1820">
    <property type="entry name" value="alpha/beta hydrolase"/>
    <property type="match status" value="1"/>
</dbReference>
<dbReference type="GO" id="GO:0005737">
    <property type="term" value="C:cytoplasm"/>
    <property type="evidence" value="ECO:0007669"/>
    <property type="project" value="TreeGrafter"/>
</dbReference>